<evidence type="ECO:0000256" key="1">
    <source>
        <dbReference type="ARBA" id="ARBA00022729"/>
    </source>
</evidence>
<feature type="non-terminal residue" evidence="3">
    <location>
        <position position="119"/>
    </location>
</feature>
<gene>
    <name evidence="3" type="ORF">SLEP1_g31261</name>
</gene>
<dbReference type="PANTHER" id="PTHR33184:SF67">
    <property type="entry name" value="PROTEIN TAPETUM DETERMINANT 1"/>
    <property type="match status" value="1"/>
</dbReference>
<proteinExistence type="predicted"/>
<evidence type="ECO:0000256" key="2">
    <source>
        <dbReference type="SAM" id="SignalP"/>
    </source>
</evidence>
<sequence>MRTMTCNNILLMTAALVLSGLFSPVNCRVVKPSDAVDCARNYVEIAQGQEGTEPNGIPIYSVQISNNCPSGCKISRLHIDCGEFVSNILVDPNTFKRINIGDCLVNDGEPLAAGAVISF</sequence>
<dbReference type="EMBL" id="BPVZ01000057">
    <property type="protein sequence ID" value="GKV21267.1"/>
    <property type="molecule type" value="Genomic_DNA"/>
</dbReference>
<protein>
    <submittedName>
        <fullName evidence="3">Uncharacterized protein</fullName>
    </submittedName>
</protein>
<comment type="caution">
    <text evidence="3">The sequence shown here is derived from an EMBL/GenBank/DDBJ whole genome shotgun (WGS) entry which is preliminary data.</text>
</comment>
<dbReference type="AlphaFoldDB" id="A0AAV5K541"/>
<feature type="signal peptide" evidence="2">
    <location>
        <begin position="1"/>
        <end position="27"/>
    </location>
</feature>
<keyword evidence="4" id="KW-1185">Reference proteome</keyword>
<dbReference type="GO" id="GO:0001709">
    <property type="term" value="P:cell fate determination"/>
    <property type="evidence" value="ECO:0007669"/>
    <property type="project" value="TreeGrafter"/>
</dbReference>
<reference evidence="3 4" key="1">
    <citation type="journal article" date="2021" name="Commun. Biol.">
        <title>The genome of Shorea leprosula (Dipterocarpaceae) highlights the ecological relevance of drought in aseasonal tropical rainforests.</title>
        <authorList>
            <person name="Ng K.K.S."/>
            <person name="Kobayashi M.J."/>
            <person name="Fawcett J.A."/>
            <person name="Hatakeyama M."/>
            <person name="Paape T."/>
            <person name="Ng C.H."/>
            <person name="Ang C.C."/>
            <person name="Tnah L.H."/>
            <person name="Lee C.T."/>
            <person name="Nishiyama T."/>
            <person name="Sese J."/>
            <person name="O'Brien M.J."/>
            <person name="Copetti D."/>
            <person name="Mohd Noor M.I."/>
            <person name="Ong R.C."/>
            <person name="Putra M."/>
            <person name="Sireger I.Z."/>
            <person name="Indrioko S."/>
            <person name="Kosugi Y."/>
            <person name="Izuno A."/>
            <person name="Isagi Y."/>
            <person name="Lee S.L."/>
            <person name="Shimizu K.K."/>
        </authorList>
    </citation>
    <scope>NUCLEOTIDE SEQUENCE [LARGE SCALE GENOMIC DNA]</scope>
    <source>
        <strain evidence="3">214</strain>
    </source>
</reference>
<accession>A0AAV5K541</accession>
<dbReference type="PANTHER" id="PTHR33184">
    <property type="entry name" value="PROTEIN TAPETUM DETERMINANT 1-LIKE-RELATED"/>
    <property type="match status" value="1"/>
</dbReference>
<feature type="chain" id="PRO_5043988827" evidence="2">
    <location>
        <begin position="28"/>
        <end position="119"/>
    </location>
</feature>
<dbReference type="Proteomes" id="UP001054252">
    <property type="component" value="Unassembled WGS sequence"/>
</dbReference>
<keyword evidence="1 2" id="KW-0732">Signal</keyword>
<dbReference type="Pfam" id="PF24068">
    <property type="entry name" value="TPD1_C"/>
    <property type="match status" value="1"/>
</dbReference>
<name>A0AAV5K541_9ROSI</name>
<organism evidence="3 4">
    <name type="scientific">Rubroshorea leprosula</name>
    <dbReference type="NCBI Taxonomy" id="152421"/>
    <lineage>
        <taxon>Eukaryota</taxon>
        <taxon>Viridiplantae</taxon>
        <taxon>Streptophyta</taxon>
        <taxon>Embryophyta</taxon>
        <taxon>Tracheophyta</taxon>
        <taxon>Spermatophyta</taxon>
        <taxon>Magnoliopsida</taxon>
        <taxon>eudicotyledons</taxon>
        <taxon>Gunneridae</taxon>
        <taxon>Pentapetalae</taxon>
        <taxon>rosids</taxon>
        <taxon>malvids</taxon>
        <taxon>Malvales</taxon>
        <taxon>Dipterocarpaceae</taxon>
        <taxon>Rubroshorea</taxon>
    </lineage>
</organism>
<dbReference type="InterPro" id="IPR040361">
    <property type="entry name" value="TPD1"/>
</dbReference>
<evidence type="ECO:0000313" key="3">
    <source>
        <dbReference type="EMBL" id="GKV21267.1"/>
    </source>
</evidence>
<evidence type="ECO:0000313" key="4">
    <source>
        <dbReference type="Proteomes" id="UP001054252"/>
    </source>
</evidence>